<dbReference type="RefSeq" id="WP_185002295.1">
    <property type="nucleotide sequence ID" value="NZ_BAAAUI010000015.1"/>
</dbReference>
<feature type="chain" id="PRO_5039196035" evidence="1">
    <location>
        <begin position="26"/>
        <end position="100"/>
    </location>
</feature>
<accession>A0A7W7CB69</accession>
<gene>
    <name evidence="2" type="ORF">HNR67_002592</name>
</gene>
<organism evidence="2 3">
    <name type="scientific">Crossiella cryophila</name>
    <dbReference type="NCBI Taxonomy" id="43355"/>
    <lineage>
        <taxon>Bacteria</taxon>
        <taxon>Bacillati</taxon>
        <taxon>Actinomycetota</taxon>
        <taxon>Actinomycetes</taxon>
        <taxon>Pseudonocardiales</taxon>
        <taxon>Pseudonocardiaceae</taxon>
        <taxon>Crossiella</taxon>
    </lineage>
</organism>
<proteinExistence type="predicted"/>
<keyword evidence="1" id="KW-0732">Signal</keyword>
<dbReference type="EMBL" id="JACHMH010000001">
    <property type="protein sequence ID" value="MBB4676474.1"/>
    <property type="molecule type" value="Genomic_DNA"/>
</dbReference>
<dbReference type="InterPro" id="IPR045935">
    <property type="entry name" value="DUF6355"/>
</dbReference>
<evidence type="ECO:0000313" key="3">
    <source>
        <dbReference type="Proteomes" id="UP000533598"/>
    </source>
</evidence>
<sequence>MRIARSLTVFAFAVTAFSGSAVALASPSAAQAPCGFFVENNYAKYNHCGAADRITIRVRWYGGFGGTADRCVGKGVTNLERQGNSGDRFISNAYYLRDGC</sequence>
<evidence type="ECO:0000313" key="2">
    <source>
        <dbReference type="EMBL" id="MBB4676474.1"/>
    </source>
</evidence>
<dbReference type="AlphaFoldDB" id="A0A7W7CB69"/>
<keyword evidence="3" id="KW-1185">Reference proteome</keyword>
<dbReference type="Proteomes" id="UP000533598">
    <property type="component" value="Unassembled WGS sequence"/>
</dbReference>
<dbReference type="Pfam" id="PF19882">
    <property type="entry name" value="DUF6355"/>
    <property type="match status" value="1"/>
</dbReference>
<feature type="signal peptide" evidence="1">
    <location>
        <begin position="1"/>
        <end position="25"/>
    </location>
</feature>
<protein>
    <submittedName>
        <fullName evidence="2">Uncharacterized protein</fullName>
    </submittedName>
</protein>
<name>A0A7W7CB69_9PSEU</name>
<reference evidence="2 3" key="1">
    <citation type="submission" date="2020-08" db="EMBL/GenBank/DDBJ databases">
        <title>Sequencing the genomes of 1000 actinobacteria strains.</title>
        <authorList>
            <person name="Klenk H.-P."/>
        </authorList>
    </citation>
    <scope>NUCLEOTIDE SEQUENCE [LARGE SCALE GENOMIC DNA]</scope>
    <source>
        <strain evidence="2 3">DSM 44230</strain>
    </source>
</reference>
<comment type="caution">
    <text evidence="2">The sequence shown here is derived from an EMBL/GenBank/DDBJ whole genome shotgun (WGS) entry which is preliminary data.</text>
</comment>
<evidence type="ECO:0000256" key="1">
    <source>
        <dbReference type="SAM" id="SignalP"/>
    </source>
</evidence>